<sequence length="223" mass="26496">MERSLTEEIEENIVQAFFREIYCLKISRGYTLDDNTKERLPELVSYIEMSNEQINYILRKDKEVLNRIFTNETIKLLREVSGNPYFDEEQREQLEELISFLEHRKGVKVPYLKFRLLCSPDEHSPEDIEEITDNLALLLTAPSIFKWFHSEYSFDSLTDKELNEVMGFANLALLNNNQELREKVKRYAIEKLGSKTDLPYSDLLIFFDDLSVQSVIERIFYRK</sequence>
<dbReference type="Proteomes" id="UP000245021">
    <property type="component" value="Unassembled WGS sequence"/>
</dbReference>
<reference evidence="1 2" key="1">
    <citation type="journal article" date="2018" name="Genome Announc.">
        <title>Draft Genome Sequence of Lactococcus sp. Strain NtB2 (JCM 32569), Isolated from the Gut of the Higher Termite Nasutitermes takasagoensis.</title>
        <authorList>
            <person name="Noda S."/>
            <person name="Aihara C."/>
            <person name="Yuki M."/>
            <person name="Ohkuma M."/>
        </authorList>
    </citation>
    <scope>NUCLEOTIDE SEQUENCE [LARGE SCALE GENOMIC DNA]</scope>
    <source>
        <strain evidence="1 2">NtB2</strain>
    </source>
</reference>
<dbReference type="EMBL" id="BFFO01000016">
    <property type="protein sequence ID" value="GBG97542.1"/>
    <property type="molecule type" value="Genomic_DNA"/>
</dbReference>
<name>A0A2R5HHS2_9LACT</name>
<gene>
    <name evidence="1" type="ORF">NtB2_01689</name>
</gene>
<protein>
    <submittedName>
        <fullName evidence="1">Uncharacterized protein</fullName>
    </submittedName>
</protein>
<keyword evidence="2" id="KW-1185">Reference proteome</keyword>
<dbReference type="AlphaFoldDB" id="A0A2R5HHS2"/>
<proteinExistence type="predicted"/>
<evidence type="ECO:0000313" key="1">
    <source>
        <dbReference type="EMBL" id="GBG97542.1"/>
    </source>
</evidence>
<comment type="caution">
    <text evidence="1">The sequence shown here is derived from an EMBL/GenBank/DDBJ whole genome shotgun (WGS) entry which is preliminary data.</text>
</comment>
<evidence type="ECO:0000313" key="2">
    <source>
        <dbReference type="Proteomes" id="UP000245021"/>
    </source>
</evidence>
<organism evidence="1 2">
    <name type="scientific">Lactococcus termiticola</name>
    <dbReference type="NCBI Taxonomy" id="2169526"/>
    <lineage>
        <taxon>Bacteria</taxon>
        <taxon>Bacillati</taxon>
        <taxon>Bacillota</taxon>
        <taxon>Bacilli</taxon>
        <taxon>Lactobacillales</taxon>
        <taxon>Streptococcaceae</taxon>
        <taxon>Lactococcus</taxon>
    </lineage>
</organism>
<accession>A0A2R5HHS2</accession>